<dbReference type="Proteomes" id="UP000280685">
    <property type="component" value="Chromosome 5"/>
</dbReference>
<name>A0ABY6SEZ1_PODCO</name>
<proteinExistence type="predicted"/>
<protein>
    <recommendedName>
        <fullName evidence="3">Fucose-specific lectin</fullName>
    </recommendedName>
</protein>
<keyword evidence="2" id="KW-1185">Reference proteome</keyword>
<evidence type="ECO:0000313" key="2">
    <source>
        <dbReference type="Proteomes" id="UP000280685"/>
    </source>
</evidence>
<evidence type="ECO:0008006" key="3">
    <source>
        <dbReference type="Google" id="ProtNLM"/>
    </source>
</evidence>
<accession>A0ABY6SEZ1</accession>
<sequence length="291" mass="31350">MVGVTTIANLNAPAGKQISLYYNLKNQNLGLQQRNESTSQDPPTDVYVSSITAQVGWIENPSQVASANLTGLPLVFGFTEKKADPAVPKQLNHDVSILSPVYNPVGQTLKDNKTIAAVSDGVSASVFFLTGGSGNAYKIEEAVVGQIQPDDWSGTAVIIQDSSLAAYYSEPGVRRIIYQAADNSEIHDYRPKRGYVNIGNTNAKDASPLAVVTAGSKAYLYYVNTHDQVKRIVKSDLSNPDSWGQEQDVNAPKKVSKESQITVISAGGKNHLFYVAQGASDTTFEHIVDNQ</sequence>
<dbReference type="EMBL" id="LR026968">
    <property type="protein sequence ID" value="VBB82059.1"/>
    <property type="molecule type" value="Genomic_DNA"/>
</dbReference>
<gene>
    <name evidence="1" type="ORF">PODCO_511210</name>
</gene>
<dbReference type="Gene3D" id="2.120.10.70">
    <property type="entry name" value="Fucose-specific lectin"/>
    <property type="match status" value="1"/>
</dbReference>
<dbReference type="SUPFAM" id="SSF89372">
    <property type="entry name" value="Fucose-specific lectin"/>
    <property type="match status" value="1"/>
</dbReference>
<organism evidence="1 2">
    <name type="scientific">Podospora comata</name>
    <dbReference type="NCBI Taxonomy" id="48703"/>
    <lineage>
        <taxon>Eukaryota</taxon>
        <taxon>Fungi</taxon>
        <taxon>Dikarya</taxon>
        <taxon>Ascomycota</taxon>
        <taxon>Pezizomycotina</taxon>
        <taxon>Sordariomycetes</taxon>
        <taxon>Sordariomycetidae</taxon>
        <taxon>Sordariales</taxon>
        <taxon>Podosporaceae</taxon>
        <taxon>Podospora</taxon>
    </lineage>
</organism>
<reference evidence="1" key="1">
    <citation type="submission" date="2018-02" db="EMBL/GenBank/DDBJ databases">
        <authorList>
            <person name="Silar P."/>
        </authorList>
    </citation>
    <scope>NUCLEOTIDE SEQUENCE [LARGE SCALE GENOMIC DNA]</scope>
    <source>
        <strain evidence="1">T</strain>
    </source>
</reference>
<evidence type="ECO:0000313" key="1">
    <source>
        <dbReference type="EMBL" id="VBB82059.1"/>
    </source>
</evidence>